<reference evidence="5" key="1">
    <citation type="submission" date="2022-07" db="EMBL/GenBank/DDBJ databases">
        <title>Genome Sequence of Leucocoprinus birnbaumii.</title>
        <authorList>
            <person name="Buettner E."/>
        </authorList>
    </citation>
    <scope>NUCLEOTIDE SEQUENCE</scope>
    <source>
        <strain evidence="5">VT141</strain>
    </source>
</reference>
<dbReference type="Pfam" id="PF13600">
    <property type="entry name" value="DUF4140"/>
    <property type="match status" value="1"/>
</dbReference>
<dbReference type="InterPro" id="IPR011935">
    <property type="entry name" value="CHP02231"/>
</dbReference>
<comment type="caution">
    <text evidence="5">The sequence shown here is derived from an EMBL/GenBank/DDBJ whole genome shotgun (WGS) entry which is preliminary data.</text>
</comment>
<feature type="compositionally biased region" description="Polar residues" evidence="2">
    <location>
        <begin position="299"/>
        <end position="308"/>
    </location>
</feature>
<gene>
    <name evidence="5" type="ORF">NP233_g1060</name>
</gene>
<accession>A0AAD5W605</accession>
<evidence type="ECO:0000259" key="4">
    <source>
        <dbReference type="Pfam" id="PF13600"/>
    </source>
</evidence>
<feature type="region of interest" description="Disordered" evidence="2">
    <location>
        <begin position="288"/>
        <end position="308"/>
    </location>
</feature>
<dbReference type="Pfam" id="PF13598">
    <property type="entry name" value="DUF4139"/>
    <property type="match status" value="1"/>
</dbReference>
<evidence type="ECO:0000256" key="2">
    <source>
        <dbReference type="SAM" id="MobiDB-lite"/>
    </source>
</evidence>
<feature type="domain" description="DUF4139" evidence="3">
    <location>
        <begin position="204"/>
        <end position="570"/>
    </location>
</feature>
<evidence type="ECO:0000256" key="1">
    <source>
        <dbReference type="SAM" id="Coils"/>
    </source>
</evidence>
<evidence type="ECO:0000259" key="3">
    <source>
        <dbReference type="Pfam" id="PF13598"/>
    </source>
</evidence>
<dbReference type="AlphaFoldDB" id="A0AAD5W605"/>
<dbReference type="InterPro" id="IPR025554">
    <property type="entry name" value="DUF4140"/>
</dbReference>
<evidence type="ECO:0008006" key="7">
    <source>
        <dbReference type="Google" id="ProtNLM"/>
    </source>
</evidence>
<organism evidence="5 6">
    <name type="scientific">Leucocoprinus birnbaumii</name>
    <dbReference type="NCBI Taxonomy" id="56174"/>
    <lineage>
        <taxon>Eukaryota</taxon>
        <taxon>Fungi</taxon>
        <taxon>Dikarya</taxon>
        <taxon>Basidiomycota</taxon>
        <taxon>Agaricomycotina</taxon>
        <taxon>Agaricomycetes</taxon>
        <taxon>Agaricomycetidae</taxon>
        <taxon>Agaricales</taxon>
        <taxon>Agaricineae</taxon>
        <taxon>Agaricaceae</taxon>
        <taxon>Leucocoprinus</taxon>
    </lineage>
</organism>
<dbReference type="PANTHER" id="PTHR31005">
    <property type="entry name" value="DUF4139 DOMAIN-CONTAINING PROTEIN"/>
    <property type="match status" value="1"/>
</dbReference>
<feature type="coiled-coil region" evidence="1">
    <location>
        <begin position="142"/>
        <end position="176"/>
    </location>
</feature>
<dbReference type="NCBIfam" id="TIGR02231">
    <property type="entry name" value="mucoidy inhibitor MuiA family protein"/>
    <property type="match status" value="1"/>
</dbReference>
<keyword evidence="6" id="KW-1185">Reference proteome</keyword>
<evidence type="ECO:0000313" key="5">
    <source>
        <dbReference type="EMBL" id="KAJ3575514.1"/>
    </source>
</evidence>
<dbReference type="EMBL" id="JANIEX010000035">
    <property type="protein sequence ID" value="KAJ3575514.1"/>
    <property type="molecule type" value="Genomic_DNA"/>
</dbReference>
<proteinExistence type="predicted"/>
<sequence length="578" mass="63538">MTASKDMPPSFEPTIIDLVSEYDGKINHVSLYSSRAEITRLFRFEVQVGLNQVNISGIPNALDPNSLKVEGTGHAIIHDVTVSDLSTSEQSTTSEKLEELLRRKKKTQHGIHRCNLAIKALETYLGTLNVKDVEVGEVANIVRTYQKTAGNLDDELTQLLDEMKKIDADVDSERQKLTGAVANQQLRKKVTVGLFADSDGEVGIKLIYGVHRASWQAFYDVRVDSMQAQDKKTVELTYKASIVQSTGEDWRDVNLTLETADPVFGIDTLSLATWTISTYRPTTNYYNSRGGGGKRASPAASTLPGTQTATRSIMQEESEFGEPNMTQLEAGINSKNSITATFVVPGKISIPSDGGTHSVTIAQLNLGATMRWIAIPKQEAKTHLSAKIKNASDYSLLSGQASVYVDGSFIARTIVPPVGPEETFDCPLGLDPSIRITYHPRMKKTSRSGFYNKTTSQIYIQRITVFNSKMHSIDNLKVTDQFPISEDSSVTVKQMNPSLADVSREPNAQGEFKMPEKTKISSGVFAQWSGADEPDVNVELLGKDGKFDWICYIPAQGKVDLLLQYEVAAPPRTQITGI</sequence>
<keyword evidence="1" id="KW-0175">Coiled coil</keyword>
<feature type="domain" description="DUF4140" evidence="4">
    <location>
        <begin position="29"/>
        <end position="127"/>
    </location>
</feature>
<evidence type="ECO:0000313" key="6">
    <source>
        <dbReference type="Proteomes" id="UP001213000"/>
    </source>
</evidence>
<name>A0AAD5W605_9AGAR</name>
<protein>
    <recommendedName>
        <fullName evidence="7">Protein F37C4.5</fullName>
    </recommendedName>
</protein>
<dbReference type="Proteomes" id="UP001213000">
    <property type="component" value="Unassembled WGS sequence"/>
</dbReference>
<dbReference type="InterPro" id="IPR037291">
    <property type="entry name" value="DUF4139"/>
</dbReference>
<dbReference type="PANTHER" id="PTHR31005:SF8">
    <property type="entry name" value="DUF4139 DOMAIN-CONTAINING PROTEIN"/>
    <property type="match status" value="1"/>
</dbReference>